<dbReference type="InterPro" id="IPR010508">
    <property type="entry name" value="NBEA-like_DUF1088"/>
</dbReference>
<evidence type="ECO:0000256" key="1">
    <source>
        <dbReference type="SAM" id="MobiDB-lite"/>
    </source>
</evidence>
<gene>
    <name evidence="3" type="ORF">UY3_03116</name>
</gene>
<evidence type="ECO:0000313" key="4">
    <source>
        <dbReference type="Proteomes" id="UP000031443"/>
    </source>
</evidence>
<evidence type="ECO:0000313" key="3">
    <source>
        <dbReference type="EMBL" id="EMP39652.1"/>
    </source>
</evidence>
<dbReference type="Pfam" id="PF06469">
    <property type="entry name" value="DUF1088"/>
    <property type="match status" value="1"/>
</dbReference>
<proteinExistence type="predicted"/>
<keyword evidence="4" id="KW-1185">Reference proteome</keyword>
<dbReference type="EMBL" id="KB516029">
    <property type="protein sequence ID" value="EMP39652.1"/>
    <property type="molecule type" value="Genomic_DNA"/>
</dbReference>
<organism evidence="3 4">
    <name type="scientific">Chelonia mydas</name>
    <name type="common">Green sea-turtle</name>
    <name type="synonym">Chelonia agassizi</name>
    <dbReference type="NCBI Taxonomy" id="8469"/>
    <lineage>
        <taxon>Eukaryota</taxon>
        <taxon>Metazoa</taxon>
        <taxon>Chordata</taxon>
        <taxon>Craniata</taxon>
        <taxon>Vertebrata</taxon>
        <taxon>Euteleostomi</taxon>
        <taxon>Archelosauria</taxon>
        <taxon>Testudinata</taxon>
        <taxon>Testudines</taxon>
        <taxon>Cryptodira</taxon>
        <taxon>Durocryptodira</taxon>
        <taxon>Americhelydia</taxon>
        <taxon>Chelonioidea</taxon>
        <taxon>Cheloniidae</taxon>
        <taxon>Chelonia</taxon>
    </lineage>
</organism>
<feature type="region of interest" description="Disordered" evidence="1">
    <location>
        <begin position="40"/>
        <end position="65"/>
    </location>
</feature>
<feature type="compositionally biased region" description="Basic and acidic residues" evidence="1">
    <location>
        <begin position="40"/>
        <end position="50"/>
    </location>
</feature>
<evidence type="ECO:0000259" key="2">
    <source>
        <dbReference type="Pfam" id="PF06469"/>
    </source>
</evidence>
<name>M7CFI4_CHEMY</name>
<sequence>MARLLSQTMKDHLVRVANEAEFILSRQRAEDIHRHAEFEGHSLKIQDGHKASIQSMQNRRSETKH</sequence>
<dbReference type="AlphaFoldDB" id="M7CFI4"/>
<protein>
    <submittedName>
        <fullName evidence="3">Lipopolysaccharide-responsive and beige-like anchor protein</fullName>
    </submittedName>
</protein>
<reference evidence="4" key="1">
    <citation type="journal article" date="2013" name="Nat. Genet.">
        <title>The draft genomes of soft-shell turtle and green sea turtle yield insights into the development and evolution of the turtle-specific body plan.</title>
        <authorList>
            <person name="Wang Z."/>
            <person name="Pascual-Anaya J."/>
            <person name="Zadissa A."/>
            <person name="Li W."/>
            <person name="Niimura Y."/>
            <person name="Huang Z."/>
            <person name="Li C."/>
            <person name="White S."/>
            <person name="Xiong Z."/>
            <person name="Fang D."/>
            <person name="Wang B."/>
            <person name="Ming Y."/>
            <person name="Chen Y."/>
            <person name="Zheng Y."/>
            <person name="Kuraku S."/>
            <person name="Pignatelli M."/>
            <person name="Herrero J."/>
            <person name="Beal K."/>
            <person name="Nozawa M."/>
            <person name="Li Q."/>
            <person name="Wang J."/>
            <person name="Zhang H."/>
            <person name="Yu L."/>
            <person name="Shigenobu S."/>
            <person name="Wang J."/>
            <person name="Liu J."/>
            <person name="Flicek P."/>
            <person name="Searle S."/>
            <person name="Wang J."/>
            <person name="Kuratani S."/>
            <person name="Yin Y."/>
            <person name="Aken B."/>
            <person name="Zhang G."/>
            <person name="Irie N."/>
        </authorList>
    </citation>
    <scope>NUCLEOTIDE SEQUENCE [LARGE SCALE GENOMIC DNA]</scope>
</reference>
<accession>M7CFI4</accession>
<feature type="domain" description="DUF1088" evidence="2">
    <location>
        <begin position="3"/>
        <end position="45"/>
    </location>
</feature>
<dbReference type="Proteomes" id="UP000031443">
    <property type="component" value="Unassembled WGS sequence"/>
</dbReference>